<organism evidence="1 2">
    <name type="scientific">Catharanthus roseus</name>
    <name type="common">Madagascar periwinkle</name>
    <name type="synonym">Vinca rosea</name>
    <dbReference type="NCBI Taxonomy" id="4058"/>
    <lineage>
        <taxon>Eukaryota</taxon>
        <taxon>Viridiplantae</taxon>
        <taxon>Streptophyta</taxon>
        <taxon>Embryophyta</taxon>
        <taxon>Tracheophyta</taxon>
        <taxon>Spermatophyta</taxon>
        <taxon>Magnoliopsida</taxon>
        <taxon>eudicotyledons</taxon>
        <taxon>Gunneridae</taxon>
        <taxon>Pentapetalae</taxon>
        <taxon>asterids</taxon>
        <taxon>lamiids</taxon>
        <taxon>Gentianales</taxon>
        <taxon>Apocynaceae</taxon>
        <taxon>Rauvolfioideae</taxon>
        <taxon>Vinceae</taxon>
        <taxon>Catharanthinae</taxon>
        <taxon>Catharanthus</taxon>
    </lineage>
</organism>
<evidence type="ECO:0000313" key="1">
    <source>
        <dbReference type="EMBL" id="KAI5654144.1"/>
    </source>
</evidence>
<proteinExistence type="predicted"/>
<protein>
    <submittedName>
        <fullName evidence="1">Uncharacterized protein</fullName>
    </submittedName>
</protein>
<name>A0ACC0A044_CATRO</name>
<evidence type="ECO:0000313" key="2">
    <source>
        <dbReference type="Proteomes" id="UP001060085"/>
    </source>
</evidence>
<sequence length="520" mass="59391">MSRCFPFPPPGYDKKPRPEDTNALKEEKKKEKKHKKEKKDKEKREGKEKRDKERSEGKHKEKRDKKDKYKDKKDKHKEKKKEKEKEKEKDRGKEKEKGNISEVSKVVDIPDAKSAEKLGAQEGTDNNNYLDDQNCAAKFHGQNGERTFQSNLIVRETEESKYVQELGRRIRNEEKVTANQPERLSGAEKRRDDERDRFAVRNLGNSAEGKGKSKDRQVDIWTVEGQGFREEARFTGNSTIQSFAGAAKTKVSGIPAMLEKKDEKRMEGKEKTKEKDEKRGGKHNDRDKKGHGKEKDKEKERKKEEKVKEKSELDMSEDITRNNLTGATDKGFFSLSVEHNNNAKAELNLKKRKDIGINGVLHDNEIRPNKLLRPASHPVMENGRKLEASQPPISFASDTTGAAANLKGDNKEHRKNGMVESQSLPVPKQKSPAAIVADQILEISKKPPHPDTKYLSQVLSVPKLDEWSDLVDHDWLLVSQDPSSRKPEVCSVGIKEPQVWAEARHLESTDILALPYVLPY</sequence>
<dbReference type="Proteomes" id="UP001060085">
    <property type="component" value="Linkage Group LG07"/>
</dbReference>
<reference evidence="2" key="1">
    <citation type="journal article" date="2023" name="Nat. Plants">
        <title>Single-cell RNA sequencing provides a high-resolution roadmap for understanding the multicellular compartmentation of specialized metabolism.</title>
        <authorList>
            <person name="Sun S."/>
            <person name="Shen X."/>
            <person name="Li Y."/>
            <person name="Li Y."/>
            <person name="Wang S."/>
            <person name="Li R."/>
            <person name="Zhang H."/>
            <person name="Shen G."/>
            <person name="Guo B."/>
            <person name="Wei J."/>
            <person name="Xu J."/>
            <person name="St-Pierre B."/>
            <person name="Chen S."/>
            <person name="Sun C."/>
        </authorList>
    </citation>
    <scope>NUCLEOTIDE SEQUENCE [LARGE SCALE GENOMIC DNA]</scope>
</reference>
<gene>
    <name evidence="1" type="ORF">M9H77_31331</name>
</gene>
<accession>A0ACC0A044</accession>
<comment type="caution">
    <text evidence="1">The sequence shown here is derived from an EMBL/GenBank/DDBJ whole genome shotgun (WGS) entry which is preliminary data.</text>
</comment>
<keyword evidence="2" id="KW-1185">Reference proteome</keyword>
<dbReference type="EMBL" id="CM044707">
    <property type="protein sequence ID" value="KAI5654144.1"/>
    <property type="molecule type" value="Genomic_DNA"/>
</dbReference>